<dbReference type="EMBL" id="LNQE01000907">
    <property type="protein sequence ID" value="KUG23423.1"/>
    <property type="molecule type" value="Genomic_DNA"/>
</dbReference>
<reference evidence="1" key="1">
    <citation type="journal article" date="2015" name="Proc. Natl. Acad. Sci. U.S.A.">
        <title>Networks of energetic and metabolic interactions define dynamics in microbial communities.</title>
        <authorList>
            <person name="Embree M."/>
            <person name="Liu J.K."/>
            <person name="Al-Bassam M.M."/>
            <person name="Zengler K."/>
        </authorList>
    </citation>
    <scope>NUCLEOTIDE SEQUENCE</scope>
</reference>
<protein>
    <submittedName>
        <fullName evidence="1">Uncharacterized protein</fullName>
    </submittedName>
</protein>
<dbReference type="AlphaFoldDB" id="A0A0W8FR57"/>
<accession>A0A0W8FR57</accession>
<organism evidence="1">
    <name type="scientific">hydrocarbon metagenome</name>
    <dbReference type="NCBI Taxonomy" id="938273"/>
    <lineage>
        <taxon>unclassified sequences</taxon>
        <taxon>metagenomes</taxon>
        <taxon>ecological metagenomes</taxon>
    </lineage>
</organism>
<sequence length="61" mass="6726">MGFQSTRPRGARPNTGLRNVIHLYVSIHAPSRGATITRGAVSHFNKFQSTRPRGARHATMP</sequence>
<evidence type="ECO:0000313" key="1">
    <source>
        <dbReference type="EMBL" id="KUG23423.1"/>
    </source>
</evidence>
<gene>
    <name evidence="1" type="ORF">ASZ90_006785</name>
</gene>
<comment type="caution">
    <text evidence="1">The sequence shown here is derived from an EMBL/GenBank/DDBJ whole genome shotgun (WGS) entry which is preliminary data.</text>
</comment>
<name>A0A0W8FR57_9ZZZZ</name>
<proteinExistence type="predicted"/>